<keyword evidence="2" id="KW-0472">Membrane</keyword>
<accession>A0AAD7XF06</accession>
<name>A0AAD7XF06_9APHY</name>
<dbReference type="AlphaFoldDB" id="A0AAD7XF06"/>
<dbReference type="Proteomes" id="UP001215151">
    <property type="component" value="Unassembled WGS sequence"/>
</dbReference>
<evidence type="ECO:0000256" key="1">
    <source>
        <dbReference type="SAM" id="MobiDB-lite"/>
    </source>
</evidence>
<organism evidence="3 4">
    <name type="scientific">Trametes cubensis</name>
    <dbReference type="NCBI Taxonomy" id="1111947"/>
    <lineage>
        <taxon>Eukaryota</taxon>
        <taxon>Fungi</taxon>
        <taxon>Dikarya</taxon>
        <taxon>Basidiomycota</taxon>
        <taxon>Agaricomycotina</taxon>
        <taxon>Agaricomycetes</taxon>
        <taxon>Polyporales</taxon>
        <taxon>Polyporaceae</taxon>
        <taxon>Trametes</taxon>
    </lineage>
</organism>
<feature type="compositionally biased region" description="Low complexity" evidence="1">
    <location>
        <begin position="152"/>
        <end position="168"/>
    </location>
</feature>
<evidence type="ECO:0000313" key="4">
    <source>
        <dbReference type="Proteomes" id="UP001215151"/>
    </source>
</evidence>
<dbReference type="EMBL" id="JAPEVG010000077">
    <property type="protein sequence ID" value="KAJ8487550.1"/>
    <property type="molecule type" value="Genomic_DNA"/>
</dbReference>
<feature type="region of interest" description="Disordered" evidence="1">
    <location>
        <begin position="152"/>
        <end position="172"/>
    </location>
</feature>
<proteinExistence type="predicted"/>
<keyword evidence="4" id="KW-1185">Reference proteome</keyword>
<evidence type="ECO:0000256" key="2">
    <source>
        <dbReference type="SAM" id="Phobius"/>
    </source>
</evidence>
<evidence type="ECO:0000313" key="3">
    <source>
        <dbReference type="EMBL" id="KAJ8487550.1"/>
    </source>
</evidence>
<gene>
    <name evidence="3" type="ORF">ONZ51_g4124</name>
</gene>
<reference evidence="3" key="1">
    <citation type="submission" date="2022-11" db="EMBL/GenBank/DDBJ databases">
        <title>Genome Sequence of Cubamyces cubensis.</title>
        <authorList>
            <person name="Buettner E."/>
        </authorList>
    </citation>
    <scope>NUCLEOTIDE SEQUENCE</scope>
    <source>
        <strain evidence="3">MPL-01</strain>
    </source>
</reference>
<keyword evidence="2" id="KW-1133">Transmembrane helix</keyword>
<feature type="region of interest" description="Disordered" evidence="1">
    <location>
        <begin position="292"/>
        <end position="334"/>
    </location>
</feature>
<keyword evidence="2" id="KW-0812">Transmembrane</keyword>
<sequence length="334" mass="35237">MTASPVIIVDDADPAIDYGTPDLWNHTKYVGNFYDATYSAGYTNATAKLSFNGTSVEVYVAVIQPQTQKRIEVPEAIFTLDGAPSQPVAPGLAPNSLKPVYGFNMFVSGNLSAGPHTLEITVYHADKQDGWPFILDYIQYVPLDNTVVAGGSGTVSSESSPSPTAPLLETHRGSPLGPVVGGLVGGFLMIALLAIAVYPRQVSESKILPIIAPPRPLVVNPLPPIRPTAPRVVVSAIPATPLSPTSGMTSPVVDSPISPFTERSAKPGSQRPLGGAAARLLRNARRSSVRVYHADSGLRFGPPAARGRTEGGSPLEDVRSDDGYSEIPPQYTES</sequence>
<dbReference type="Gene3D" id="2.60.120.260">
    <property type="entry name" value="Galactose-binding domain-like"/>
    <property type="match status" value="1"/>
</dbReference>
<protein>
    <submittedName>
        <fullName evidence="3">Uncharacterized protein</fullName>
    </submittedName>
</protein>
<comment type="caution">
    <text evidence="3">The sequence shown here is derived from an EMBL/GenBank/DDBJ whole genome shotgun (WGS) entry which is preliminary data.</text>
</comment>
<feature type="transmembrane region" description="Helical" evidence="2">
    <location>
        <begin position="176"/>
        <end position="198"/>
    </location>
</feature>